<dbReference type="RefSeq" id="WP_338840318.1">
    <property type="nucleotide sequence ID" value="NZ_CP147988.1"/>
</dbReference>
<dbReference type="Proteomes" id="UP001447857">
    <property type="component" value="Chromosome"/>
</dbReference>
<evidence type="ECO:0008006" key="3">
    <source>
        <dbReference type="Google" id="ProtNLM"/>
    </source>
</evidence>
<reference evidence="1 2" key="1">
    <citation type="submission" date="2024-02" db="EMBL/GenBank/DDBJ databases">
        <title>complete genome of Flavobacterium ginsenosidimutans Str. YTB16.</title>
        <authorList>
            <person name="Wang Q."/>
        </authorList>
    </citation>
    <scope>NUCLEOTIDE SEQUENCE [LARGE SCALE GENOMIC DNA]</scope>
    <source>
        <strain evidence="1 2">YTB16</strain>
    </source>
</reference>
<organism evidence="1 2">
    <name type="scientific">Flavobacterium ginsenosidimutans</name>
    <dbReference type="NCBI Taxonomy" id="687844"/>
    <lineage>
        <taxon>Bacteria</taxon>
        <taxon>Pseudomonadati</taxon>
        <taxon>Bacteroidota</taxon>
        <taxon>Flavobacteriia</taxon>
        <taxon>Flavobacteriales</taxon>
        <taxon>Flavobacteriaceae</taxon>
        <taxon>Flavobacterium</taxon>
    </lineage>
</organism>
<dbReference type="PROSITE" id="PS51257">
    <property type="entry name" value="PROKAR_LIPOPROTEIN"/>
    <property type="match status" value="1"/>
</dbReference>
<evidence type="ECO:0000313" key="2">
    <source>
        <dbReference type="Proteomes" id="UP001447857"/>
    </source>
</evidence>
<name>A0ABZ2QE28_9FLAO</name>
<keyword evidence="2" id="KW-1185">Reference proteome</keyword>
<gene>
    <name evidence="1" type="ORF">V6624_22715</name>
</gene>
<accession>A0ABZ2QE28</accession>
<sequence>MKNNKIFFLSLLFLSVIGCKEESKFPLDKKYWDVEDYDYVIREIKFANPDEKMPTFDDPETKLIIEKFTDEENYKVVLDDNQLGLKHRSEIGQQFFNKWRDMVTIYNATDRTDKYLYEREYLEVYNFGLGLQIKYFKIGNEEIIERADDPNSLSVQNTVNSNTETLVNNMILYLNEINNEKAYTNTGLDLLANGIDENFTELVNTYPNYNYGNLLEKIDLMLKKTKSENIKKSLEKLKTLIESKKTTKAI</sequence>
<dbReference type="EMBL" id="CP147988">
    <property type="protein sequence ID" value="WXK49836.1"/>
    <property type="molecule type" value="Genomic_DNA"/>
</dbReference>
<proteinExistence type="predicted"/>
<protein>
    <recommendedName>
        <fullName evidence="3">Lipoprotein</fullName>
    </recommendedName>
</protein>
<evidence type="ECO:0000313" key="1">
    <source>
        <dbReference type="EMBL" id="WXK49836.1"/>
    </source>
</evidence>